<reference evidence="1" key="1">
    <citation type="journal article" date="2021" name="Proc. Natl. Acad. Sci. U.S.A.">
        <title>Three genomes in the algal genus Volvox reveal the fate of a haploid sex-determining region after a transition to homothallism.</title>
        <authorList>
            <person name="Yamamoto K."/>
            <person name="Hamaji T."/>
            <person name="Kawai-Toyooka H."/>
            <person name="Matsuzaki R."/>
            <person name="Takahashi F."/>
            <person name="Nishimura Y."/>
            <person name="Kawachi M."/>
            <person name="Noguchi H."/>
            <person name="Minakuchi Y."/>
            <person name="Umen J.G."/>
            <person name="Toyoda A."/>
            <person name="Nozaki H."/>
        </authorList>
    </citation>
    <scope>NUCLEOTIDE SEQUENCE</scope>
    <source>
        <strain evidence="1">NIES-3786</strain>
    </source>
</reference>
<feature type="non-terminal residue" evidence="1">
    <location>
        <position position="185"/>
    </location>
</feature>
<gene>
    <name evidence="1" type="ORF">Vretifemale_974</name>
</gene>
<dbReference type="EMBL" id="BNCP01000002">
    <property type="protein sequence ID" value="GIL70338.1"/>
    <property type="molecule type" value="Genomic_DNA"/>
</dbReference>
<evidence type="ECO:0000313" key="2">
    <source>
        <dbReference type="Proteomes" id="UP000747110"/>
    </source>
</evidence>
<protein>
    <submittedName>
        <fullName evidence="1">Uncharacterized protein</fullName>
    </submittedName>
</protein>
<dbReference type="AlphaFoldDB" id="A0A8J4FCB3"/>
<name>A0A8J4FCB3_9CHLO</name>
<evidence type="ECO:0000313" key="1">
    <source>
        <dbReference type="EMBL" id="GIL70338.1"/>
    </source>
</evidence>
<sequence>MGRLKYQKPYIRIESPQASDTTAATWKLVTFSRPPLPAHQLPTLLPTQPCIPSRSCCDLLSVNLVTMVPNDVIGKLTCSSAATCSGGPAVTDVSAAMVASADPPPLALLLCELERELGLGRAPAAAVGRWPRTPPAVRRRPTWSVARAGCGCITGVDVGCGTAAETAAAAAASAAAAVSTRSAIR</sequence>
<proteinExistence type="predicted"/>
<organism evidence="1 2">
    <name type="scientific">Volvox reticuliferus</name>
    <dbReference type="NCBI Taxonomy" id="1737510"/>
    <lineage>
        <taxon>Eukaryota</taxon>
        <taxon>Viridiplantae</taxon>
        <taxon>Chlorophyta</taxon>
        <taxon>core chlorophytes</taxon>
        <taxon>Chlorophyceae</taxon>
        <taxon>CS clade</taxon>
        <taxon>Chlamydomonadales</taxon>
        <taxon>Volvocaceae</taxon>
        <taxon>Volvox</taxon>
    </lineage>
</organism>
<accession>A0A8J4FCB3</accession>
<dbReference type="Proteomes" id="UP000747110">
    <property type="component" value="Unassembled WGS sequence"/>
</dbReference>
<comment type="caution">
    <text evidence="1">The sequence shown here is derived from an EMBL/GenBank/DDBJ whole genome shotgun (WGS) entry which is preliminary data.</text>
</comment>
<keyword evidence="2" id="KW-1185">Reference proteome</keyword>